<dbReference type="Gene3D" id="2.60.40.150">
    <property type="entry name" value="C2 domain"/>
    <property type="match status" value="1"/>
</dbReference>
<dbReference type="GeneID" id="4839931"/>
<sequence>MLGRLKDSARAQSTSSSILLADNKHYESIDLTKLYESVLKLVILEYCNEARFRTPLPRPAPSPNVSAASSNSLSSSSSKFYMKSRSSDSNKDVKLPANFLANLEKRLNRIAFKKEGHSLDDATRRSFLAFYNELLKPSFKSELEKVNKPEYVVMKFVALANKELVKLDTVPQHDISVAVFKQEETFVQQLIELVTKDKDSEAIIERLQETRDSLKPTKVSSSTSAMGNLSISDSNAQYPKPSFRVTDMNMSWIELLQKLFSLDQVKIQQDVFRLKDIAQEKPLQKDIQQVLFFLDKNLGSFAPESFTSRDAYQSWKERQIAFCEQLQKKYQVPPAMKLLPIPPVPEKEDFYVFPRTTLTRSYFVIMIKLCLELELKENPGAISDPDKTIFSKAEISLLNVCARVWRLDYTTRSTAIFTASHLSGVLKDKLMPVENAKDVGPIDLGATIKIFHYCKKITEDGVLDWDAKDTWSLRDQDEWFKNLTFSYNQAMFSIKDCLQMICSKTVRPKFGPYLAILGDYIESDCLFRRVEESGLVRKWEKKLSKSLINVAGARYAELVGIVPRDDTLNISHVLDISENMVSDIRTLQKRYKNPLLGFLDVSRVVAAVLTTMYSADAKHILDHIKAYAANRGEFIHYGDAMEAYKSLSEIRFIHNQVSEPDSAFKFNLENFFYPYLESWADESGQKIYDIVNRSIEMDSYEPIDLERDDKKYSSSVLDMFSLIKQFLNILKSLNWANEYQLAKVYTKLLKSISDGTLHYANSITEKIIKELDEEEQKRLLQLQEAKLDAKKGGAGGWLNEVKSVVSNIQNSSNKLDLEEPYNFKPETCVALNNLSAMMEQLARLEDVLDPEQISNSVSSYDPKSKKSYSSHVVSLRLIRAENLKTSISAVSGAPSTLRPYVTLIDTAARKTIGKTRTMNHTTEPEWDEEFEMNLHPNTSLTISATVWDEKFGTHSLCGRALIQLDPRRFKHDGIPQEIYLDLDTQGRLLIEIAVESEREDAVFVMGRAFRTLKRSQERCIKLIVEKFSRFIHYCFSRSNLRSICGNNGNLKPTEEQVHDAMMPLYDYLNMNLKVLAEYLTNELLLKVMLAAWIVVLASADELLLPKLASAKTFQLTAQAPPAASGWQTAVSSAVANITSSIGISGFGKMLTNNELETVFLWLHFLCKEFFHNDGYGLPMSDLKNEQYQALLVLPVYYDSRLDYLEQEVDRLSPAFVSALRNRNNFDNDASLPSINGAQKGLSRAGSLIRSKTIMANATSKSREKAMREAREARSEIVTQTTIEDIILRILIIKGEQKYVAKRLDQREKLAHSIATQRLAREAAEGRFR</sequence>
<dbReference type="Gene3D" id="1.10.357.50">
    <property type="match status" value="1"/>
</dbReference>
<dbReference type="eggNOG" id="ENOG502QQWJ">
    <property type="taxonomic scope" value="Eukaryota"/>
</dbReference>
<protein>
    <submittedName>
        <fullName evidence="5">Uncharacterized protein</fullName>
    </submittedName>
</protein>
<evidence type="ECO:0000259" key="3">
    <source>
        <dbReference type="PROSITE" id="PS51258"/>
    </source>
</evidence>
<accession>A3LX90</accession>
<dbReference type="EMBL" id="CP000500">
    <property type="protein sequence ID" value="ABN67422.2"/>
    <property type="molecule type" value="Genomic_DNA"/>
</dbReference>
<reference evidence="5 6" key="1">
    <citation type="journal article" date="2007" name="Nat. Biotechnol.">
        <title>Genome sequence of the lignocellulose-bioconverting and xylose-fermenting yeast Pichia stipitis.</title>
        <authorList>
            <person name="Jeffries T.W."/>
            <person name="Grigoriev I.V."/>
            <person name="Grimwood J."/>
            <person name="Laplaza J.M."/>
            <person name="Aerts A."/>
            <person name="Salamov A."/>
            <person name="Schmutz J."/>
            <person name="Lindquist E."/>
            <person name="Dehal P."/>
            <person name="Shapiro H."/>
            <person name="Jin Y.S."/>
            <person name="Passoth V."/>
            <person name="Richardson P.M."/>
        </authorList>
    </citation>
    <scope>NUCLEOTIDE SEQUENCE [LARGE SCALE GENOMIC DNA]</scope>
    <source>
        <strain evidence="6">ATCC 58785 / CBS 6054 / NBRC 10063 / NRRL Y-11545</strain>
    </source>
</reference>
<dbReference type="InterPro" id="IPR000008">
    <property type="entry name" value="C2_dom"/>
</dbReference>
<dbReference type="Pfam" id="PF00168">
    <property type="entry name" value="C2"/>
    <property type="match status" value="1"/>
</dbReference>
<evidence type="ECO:0000259" key="2">
    <source>
        <dbReference type="PROSITE" id="PS50004"/>
    </source>
</evidence>
<dbReference type="PANTHER" id="PTHR47263:SF1">
    <property type="entry name" value="C2 DOMAIN PROTEIN (AFU_ORTHOLOGUE AFUA_7G02350)"/>
    <property type="match status" value="1"/>
</dbReference>
<dbReference type="PROSITE" id="PS51258">
    <property type="entry name" value="MHD1"/>
    <property type="match status" value="1"/>
</dbReference>
<dbReference type="PROSITE" id="PS50004">
    <property type="entry name" value="C2"/>
    <property type="match status" value="1"/>
</dbReference>
<dbReference type="InterPro" id="IPR014770">
    <property type="entry name" value="Munc13_1"/>
</dbReference>
<dbReference type="KEGG" id="pic:PICST_48230"/>
<evidence type="ECO:0000259" key="4">
    <source>
        <dbReference type="PROSITE" id="PS51259"/>
    </source>
</evidence>
<feature type="domain" description="C2" evidence="2">
    <location>
        <begin position="849"/>
        <end position="978"/>
    </location>
</feature>
<dbReference type="STRING" id="322104.A3LX90"/>
<feature type="region of interest" description="Disordered" evidence="1">
    <location>
        <begin position="55"/>
        <end position="77"/>
    </location>
</feature>
<gene>
    <name evidence="5" type="ORF">PICST_48230</name>
</gene>
<dbReference type="CDD" id="cd04043">
    <property type="entry name" value="C2_Munc13_fungal"/>
    <property type="match status" value="1"/>
</dbReference>
<evidence type="ECO:0000313" key="6">
    <source>
        <dbReference type="Proteomes" id="UP000002258"/>
    </source>
</evidence>
<dbReference type="PROSITE" id="PS51259">
    <property type="entry name" value="MHD2"/>
    <property type="match status" value="1"/>
</dbReference>
<dbReference type="InterPro" id="IPR052811">
    <property type="entry name" value="Glucose_resp_signaling"/>
</dbReference>
<name>A3LX90_PICST</name>
<dbReference type="InterPro" id="IPR035892">
    <property type="entry name" value="C2_domain_sf"/>
</dbReference>
<dbReference type="Proteomes" id="UP000002258">
    <property type="component" value="Chromosome 6"/>
</dbReference>
<evidence type="ECO:0000256" key="1">
    <source>
        <dbReference type="SAM" id="MobiDB-lite"/>
    </source>
</evidence>
<dbReference type="InterPro" id="IPR014772">
    <property type="entry name" value="Munc13_dom-2"/>
</dbReference>
<dbReference type="SMART" id="SM00239">
    <property type="entry name" value="C2"/>
    <property type="match status" value="1"/>
</dbReference>
<dbReference type="FunCoup" id="A3LX90">
    <property type="interactions" value="74"/>
</dbReference>
<proteinExistence type="predicted"/>
<dbReference type="HOGENOM" id="CLU_003023_1_0_1"/>
<dbReference type="OMA" id="VLKSPKW"/>
<dbReference type="RefSeq" id="XP_001385451.2">
    <property type="nucleotide sequence ID" value="XM_001385414.1"/>
</dbReference>
<dbReference type="InParanoid" id="A3LX90"/>
<dbReference type="SUPFAM" id="SSF49562">
    <property type="entry name" value="C2 domain (Calcium/lipid-binding domain, CaLB)"/>
    <property type="match status" value="1"/>
</dbReference>
<organism evidence="5 6">
    <name type="scientific">Scheffersomyces stipitis (strain ATCC 58785 / CBS 6054 / NBRC 10063 / NRRL Y-11545)</name>
    <name type="common">Yeast</name>
    <name type="synonym">Pichia stipitis</name>
    <dbReference type="NCBI Taxonomy" id="322104"/>
    <lineage>
        <taxon>Eukaryota</taxon>
        <taxon>Fungi</taxon>
        <taxon>Dikarya</taxon>
        <taxon>Ascomycota</taxon>
        <taxon>Saccharomycotina</taxon>
        <taxon>Pichiomycetes</taxon>
        <taxon>Debaryomycetaceae</taxon>
        <taxon>Scheffersomyces</taxon>
    </lineage>
</organism>
<feature type="domain" description="MHD1" evidence="3">
    <location>
        <begin position="641"/>
        <end position="763"/>
    </location>
</feature>
<feature type="domain" description="MHD2" evidence="4">
    <location>
        <begin position="1058"/>
        <end position="1208"/>
    </location>
</feature>
<feature type="compositionally biased region" description="Low complexity" evidence="1">
    <location>
        <begin position="63"/>
        <end position="77"/>
    </location>
</feature>
<dbReference type="Gene3D" id="1.20.58.1100">
    <property type="match status" value="1"/>
</dbReference>
<keyword evidence="6" id="KW-1185">Reference proteome</keyword>
<dbReference type="OrthoDB" id="2015333at2759"/>
<dbReference type="PANTHER" id="PTHR47263">
    <property type="entry name" value="ADENYLATE CYCLASE ACTIVATION PROTEIN GIT1"/>
    <property type="match status" value="1"/>
</dbReference>
<evidence type="ECO:0000313" key="5">
    <source>
        <dbReference type="EMBL" id="ABN67422.2"/>
    </source>
</evidence>